<dbReference type="PANTHER" id="PTHR30627:SF24">
    <property type="entry name" value="PENICILLIN-BINDING PROTEIN 4B"/>
    <property type="match status" value="1"/>
</dbReference>
<feature type="chain" id="PRO_5043161695" evidence="1">
    <location>
        <begin position="31"/>
        <end position="593"/>
    </location>
</feature>
<gene>
    <name evidence="3" type="ORF">CBE89_09850</name>
</gene>
<dbReference type="SUPFAM" id="SSF56601">
    <property type="entry name" value="beta-lactamase/transpeptidase-like"/>
    <property type="match status" value="1"/>
</dbReference>
<dbReference type="AlphaFoldDB" id="A0A2V4A9F8"/>
<evidence type="ECO:0000256" key="1">
    <source>
        <dbReference type="SAM" id="SignalP"/>
    </source>
</evidence>
<dbReference type="PROSITE" id="PS51257">
    <property type="entry name" value="PROKAR_LIPOPROTEIN"/>
    <property type="match status" value="1"/>
</dbReference>
<evidence type="ECO:0000259" key="2">
    <source>
        <dbReference type="Pfam" id="PF00905"/>
    </source>
</evidence>
<name>A0A2V4A9F8_CORST</name>
<feature type="signal peptide" evidence="1">
    <location>
        <begin position="1"/>
        <end position="30"/>
    </location>
</feature>
<dbReference type="PANTHER" id="PTHR30627">
    <property type="entry name" value="PEPTIDOGLYCAN D,D-TRANSPEPTIDASE"/>
    <property type="match status" value="1"/>
</dbReference>
<dbReference type="GO" id="GO:0071972">
    <property type="term" value="F:peptidoglycan L,D-transpeptidase activity"/>
    <property type="evidence" value="ECO:0007669"/>
    <property type="project" value="TreeGrafter"/>
</dbReference>
<feature type="domain" description="Penicillin-binding protein transpeptidase" evidence="2">
    <location>
        <begin position="311"/>
        <end position="555"/>
    </location>
</feature>
<dbReference type="Proteomes" id="UP000250197">
    <property type="component" value="Chromosome"/>
</dbReference>
<dbReference type="InterPro" id="IPR001460">
    <property type="entry name" value="PCN-bd_Tpept"/>
</dbReference>
<reference evidence="3 4" key="1">
    <citation type="submission" date="2017-05" db="EMBL/GenBank/DDBJ databases">
        <title>Complete genome sequence of Corynebacterium striatum KC-Na-1 isolated from Neophocaena asiaeorientalis in Korea.</title>
        <authorList>
            <person name="Kim J.H."/>
            <person name="Lee K."/>
        </authorList>
    </citation>
    <scope>NUCLEOTIDE SEQUENCE [LARGE SCALE GENOMIC DNA]</scope>
    <source>
        <strain evidence="3 4">KC-Na-01</strain>
    </source>
</reference>
<keyword evidence="1" id="KW-0732">Signal</keyword>
<dbReference type="InterPro" id="IPR050515">
    <property type="entry name" value="Beta-lactam/transpept"/>
</dbReference>
<dbReference type="GO" id="GO:0005886">
    <property type="term" value="C:plasma membrane"/>
    <property type="evidence" value="ECO:0007669"/>
    <property type="project" value="TreeGrafter"/>
</dbReference>
<proteinExistence type="predicted"/>
<sequence length="593" mass="63992">MMTKHNRFRQSVIALCSLSAVMLSSCSALPWESDSDVFLKAFNAGDDSKAARYLDHPDPERALHEFRQSLHGVKVNIEKSDISNGKQNTHVTWSKDGVELESNGRLVLSGQDGKPQWLPSIFEAQLSDDSALFFAEDKQYDLPIKDRLGNEYMTWTKVIQVRGRKDIASRAQELAQIFAPVSPTTTKEWIEQTLGESQDEDTVLLTLRQEEFRKIQEQLRTFEGISTVEQGRLLSVSKTLNSPLDAELNKYWESVLDANSGWSIRAESSQGMTTVASEPPRRVQPIATTLDITLQSAAKQAVDSEQRAAVLVVLNPRTGGVLAVAQNDKANNQGPIALTGLFPPGSTFKTVTTAAALEAGAVSMDEELPCPSNITVAGRKIPNDHDFDLGSVRLEEAFAQSCNTTQAVISDRLGEDDLQRTALELGIGSDFDVPGMTTLTGSVPRTPAGPPRVEASIGQGEVLASPFGIALMQSTVANGGLLVPPQLIQGEQTVVNKQADQHVSDTTIQSLRTMMKSTIDHGSARSLSDLSALGGKTGTAEIDGKLSNGWFAGTTGELAIASLVIEGDSSQPAVEMAGRFLRSPDVQKFSGIQ</sequence>
<dbReference type="Gene3D" id="3.40.710.10">
    <property type="entry name" value="DD-peptidase/beta-lactamase superfamily"/>
    <property type="match status" value="1"/>
</dbReference>
<accession>A0A2V4A9F8</accession>
<dbReference type="GO" id="GO:0071555">
    <property type="term" value="P:cell wall organization"/>
    <property type="evidence" value="ECO:0007669"/>
    <property type="project" value="TreeGrafter"/>
</dbReference>
<dbReference type="GO" id="GO:0008658">
    <property type="term" value="F:penicillin binding"/>
    <property type="evidence" value="ECO:0007669"/>
    <property type="project" value="InterPro"/>
</dbReference>
<evidence type="ECO:0000313" key="4">
    <source>
        <dbReference type="Proteomes" id="UP000250197"/>
    </source>
</evidence>
<dbReference type="Pfam" id="PF00905">
    <property type="entry name" value="Transpeptidase"/>
    <property type="match status" value="1"/>
</dbReference>
<dbReference type="RefSeq" id="WP_049151672.1">
    <property type="nucleotide sequence ID" value="NZ_CP021252.1"/>
</dbReference>
<organism evidence="3 4">
    <name type="scientific">Corynebacterium striatum</name>
    <dbReference type="NCBI Taxonomy" id="43770"/>
    <lineage>
        <taxon>Bacteria</taxon>
        <taxon>Bacillati</taxon>
        <taxon>Actinomycetota</taxon>
        <taxon>Actinomycetes</taxon>
        <taxon>Mycobacteriales</taxon>
        <taxon>Corynebacteriaceae</taxon>
        <taxon>Corynebacterium</taxon>
    </lineage>
</organism>
<dbReference type="InterPro" id="IPR012338">
    <property type="entry name" value="Beta-lactam/transpept-like"/>
</dbReference>
<evidence type="ECO:0000313" key="3">
    <source>
        <dbReference type="EMBL" id="ART21765.1"/>
    </source>
</evidence>
<dbReference type="SMR" id="A0A2V4A9F8"/>
<protein>
    <submittedName>
        <fullName evidence="3">Penicillin-binding protein</fullName>
    </submittedName>
</protein>
<dbReference type="EMBL" id="CP021252">
    <property type="protein sequence ID" value="ART21765.1"/>
    <property type="molecule type" value="Genomic_DNA"/>
</dbReference>
<dbReference type="KEGG" id="cstr:CBE89_09850"/>